<dbReference type="InterPro" id="IPR046335">
    <property type="entry name" value="LacI/GalR-like_sensor"/>
</dbReference>
<keyword evidence="6" id="KW-1185">Reference proteome</keyword>
<dbReference type="PROSITE" id="PS00356">
    <property type="entry name" value="HTH_LACI_1"/>
    <property type="match status" value="1"/>
</dbReference>
<sequence>MAGTERARASIRDVAQAAQVSAMTVSRVLNGHPSIRPATRERVLQAMARLDYTPNRAARALATRRSDRIGVIVDSAVEYGPASTLRGIEEAAHAAGYAVAAVSIGGARASDATAAVDHALAQGVDALLLIAPRASSIGLLRAAHRGVPAVVLSSHAEDDFPTAGVDQAAGARLAVEHLLALGHRRIVHAAGPDDWLDATARTEAYRAAMAAAGLEPEVAQLDAWTADAGYAFAAGAELDRGAVFAANDQIALGILHGLGERGVRVPEDVSIVGFDDIPESRHFTPPLTTVRQDFAELGERAVAAVVAALRGDGATSVAPIAPTLVVRASTAGAAAA</sequence>
<reference evidence="6" key="1">
    <citation type="journal article" date="2019" name="Int. J. Syst. Evol. Microbiol.">
        <title>The Global Catalogue of Microorganisms (GCM) 10K type strain sequencing project: providing services to taxonomists for standard genome sequencing and annotation.</title>
        <authorList>
            <consortium name="The Broad Institute Genomics Platform"/>
            <consortium name="The Broad Institute Genome Sequencing Center for Infectious Disease"/>
            <person name="Wu L."/>
            <person name="Ma J."/>
        </authorList>
    </citation>
    <scope>NUCLEOTIDE SEQUENCE [LARGE SCALE GENOMIC DNA]</scope>
    <source>
        <strain evidence="6">CGMCC 1.6960</strain>
    </source>
</reference>
<dbReference type="RefSeq" id="WP_188715996.1">
    <property type="nucleotide sequence ID" value="NZ_BAABBD010000001.1"/>
</dbReference>
<comment type="caution">
    <text evidence="5">The sequence shown here is derived from an EMBL/GenBank/DDBJ whole genome shotgun (WGS) entry which is preliminary data.</text>
</comment>
<evidence type="ECO:0000256" key="3">
    <source>
        <dbReference type="ARBA" id="ARBA00023163"/>
    </source>
</evidence>
<dbReference type="InterPro" id="IPR000843">
    <property type="entry name" value="HTH_LacI"/>
</dbReference>
<organism evidence="5 6">
    <name type="scientific">Agrococcus terreus</name>
    <dbReference type="NCBI Taxonomy" id="574649"/>
    <lineage>
        <taxon>Bacteria</taxon>
        <taxon>Bacillati</taxon>
        <taxon>Actinomycetota</taxon>
        <taxon>Actinomycetes</taxon>
        <taxon>Micrococcales</taxon>
        <taxon>Microbacteriaceae</taxon>
        <taxon>Agrococcus</taxon>
    </lineage>
</organism>
<dbReference type="SUPFAM" id="SSF53822">
    <property type="entry name" value="Periplasmic binding protein-like I"/>
    <property type="match status" value="1"/>
</dbReference>
<evidence type="ECO:0000256" key="1">
    <source>
        <dbReference type="ARBA" id="ARBA00023015"/>
    </source>
</evidence>
<evidence type="ECO:0000313" key="6">
    <source>
        <dbReference type="Proteomes" id="UP000626982"/>
    </source>
</evidence>
<evidence type="ECO:0000313" key="5">
    <source>
        <dbReference type="EMBL" id="GGN79547.1"/>
    </source>
</evidence>
<keyword evidence="3" id="KW-0804">Transcription</keyword>
<dbReference type="PROSITE" id="PS50932">
    <property type="entry name" value="HTH_LACI_2"/>
    <property type="match status" value="1"/>
</dbReference>
<dbReference type="Pfam" id="PF00356">
    <property type="entry name" value="LacI"/>
    <property type="match status" value="1"/>
</dbReference>
<dbReference type="CDD" id="cd01574">
    <property type="entry name" value="PBP1_LacI"/>
    <property type="match status" value="1"/>
</dbReference>
<keyword evidence="1" id="KW-0805">Transcription regulation</keyword>
<dbReference type="SUPFAM" id="SSF47413">
    <property type="entry name" value="lambda repressor-like DNA-binding domains"/>
    <property type="match status" value="1"/>
</dbReference>
<proteinExistence type="predicted"/>
<feature type="domain" description="HTH lacI-type" evidence="4">
    <location>
        <begin position="9"/>
        <end position="63"/>
    </location>
</feature>
<dbReference type="Proteomes" id="UP000626982">
    <property type="component" value="Unassembled WGS sequence"/>
</dbReference>
<dbReference type="SMART" id="SM00354">
    <property type="entry name" value="HTH_LACI"/>
    <property type="match status" value="1"/>
</dbReference>
<gene>
    <name evidence="5" type="ORF">GCM10010968_06560</name>
</gene>
<dbReference type="CDD" id="cd01392">
    <property type="entry name" value="HTH_LacI"/>
    <property type="match status" value="1"/>
</dbReference>
<name>A0ABQ2KFM0_9MICO</name>
<dbReference type="PANTHER" id="PTHR30146">
    <property type="entry name" value="LACI-RELATED TRANSCRIPTIONAL REPRESSOR"/>
    <property type="match status" value="1"/>
</dbReference>
<dbReference type="EMBL" id="BMLM01000001">
    <property type="protein sequence ID" value="GGN79547.1"/>
    <property type="molecule type" value="Genomic_DNA"/>
</dbReference>
<accession>A0ABQ2KFM0</accession>
<dbReference type="InterPro" id="IPR028082">
    <property type="entry name" value="Peripla_BP_I"/>
</dbReference>
<evidence type="ECO:0000256" key="2">
    <source>
        <dbReference type="ARBA" id="ARBA00023125"/>
    </source>
</evidence>
<dbReference type="Pfam" id="PF13377">
    <property type="entry name" value="Peripla_BP_3"/>
    <property type="match status" value="1"/>
</dbReference>
<dbReference type="Gene3D" id="3.40.50.2300">
    <property type="match status" value="2"/>
</dbReference>
<protein>
    <submittedName>
        <fullName evidence="5">Transcriptional regulator</fullName>
    </submittedName>
</protein>
<dbReference type="Gene3D" id="1.10.260.40">
    <property type="entry name" value="lambda repressor-like DNA-binding domains"/>
    <property type="match status" value="1"/>
</dbReference>
<dbReference type="PANTHER" id="PTHR30146:SF153">
    <property type="entry name" value="LACTOSE OPERON REPRESSOR"/>
    <property type="match status" value="1"/>
</dbReference>
<keyword evidence="2" id="KW-0238">DNA-binding</keyword>
<dbReference type="InterPro" id="IPR010982">
    <property type="entry name" value="Lambda_DNA-bd_dom_sf"/>
</dbReference>
<evidence type="ECO:0000259" key="4">
    <source>
        <dbReference type="PROSITE" id="PS50932"/>
    </source>
</evidence>